<accession>A0ABQ4LMZ7</accession>
<dbReference type="Proteomes" id="UP000676601">
    <property type="component" value="Unassembled WGS sequence"/>
</dbReference>
<evidence type="ECO:0000256" key="2">
    <source>
        <dbReference type="ARBA" id="ARBA00023027"/>
    </source>
</evidence>
<dbReference type="InterPro" id="IPR017476">
    <property type="entry name" value="UDP-Glc/GDP-Man"/>
</dbReference>
<evidence type="ECO:0000256" key="1">
    <source>
        <dbReference type="ARBA" id="ARBA00023002"/>
    </source>
</evidence>
<comment type="similarity">
    <text evidence="3">Belongs to the UDP-glucose/GDP-mannose dehydrogenase family.</text>
</comment>
<comment type="caution">
    <text evidence="5">The sequence shown here is derived from an EMBL/GenBank/DDBJ whole genome shotgun (WGS) entry which is preliminary data.</text>
</comment>
<keyword evidence="2" id="KW-0520">NAD</keyword>
<dbReference type="SMART" id="SM00984">
    <property type="entry name" value="UDPG_MGDP_dh_C"/>
    <property type="match status" value="1"/>
</dbReference>
<organism evidence="5 6">
    <name type="scientific">Paenibacillus cineris</name>
    <dbReference type="NCBI Taxonomy" id="237530"/>
    <lineage>
        <taxon>Bacteria</taxon>
        <taxon>Bacillati</taxon>
        <taxon>Bacillota</taxon>
        <taxon>Bacilli</taxon>
        <taxon>Bacillales</taxon>
        <taxon>Paenibacillaceae</taxon>
        <taxon>Paenibacillus</taxon>
    </lineage>
</organism>
<evidence type="ECO:0000256" key="3">
    <source>
        <dbReference type="PIRNR" id="PIRNR000124"/>
    </source>
</evidence>
<dbReference type="RefSeq" id="WP_306433710.1">
    <property type="nucleotide sequence ID" value="NZ_BORU01000005.1"/>
</dbReference>
<dbReference type="InterPro" id="IPR014027">
    <property type="entry name" value="UDP-Glc/GDP-Man_DH_C"/>
</dbReference>
<dbReference type="InterPro" id="IPR008927">
    <property type="entry name" value="6-PGluconate_DH-like_C_sf"/>
</dbReference>
<dbReference type="InterPro" id="IPR001732">
    <property type="entry name" value="UDP-Glc/GDP-Man_DH_N"/>
</dbReference>
<dbReference type="PIRSF" id="PIRSF500136">
    <property type="entry name" value="UDP_ManNAc_DH"/>
    <property type="match status" value="1"/>
</dbReference>
<dbReference type="InterPro" id="IPR014026">
    <property type="entry name" value="UDP-Glc/GDP-Man_DH_dimer"/>
</dbReference>
<dbReference type="Pfam" id="PF03720">
    <property type="entry name" value="UDPG_MGDP_dh_C"/>
    <property type="match status" value="1"/>
</dbReference>
<dbReference type="PIRSF" id="PIRSF000124">
    <property type="entry name" value="UDPglc_GDPman_dh"/>
    <property type="match status" value="1"/>
</dbReference>
<dbReference type="NCBIfam" id="TIGR03026">
    <property type="entry name" value="NDP-sugDHase"/>
    <property type="match status" value="1"/>
</dbReference>
<dbReference type="PANTHER" id="PTHR43491:SF1">
    <property type="entry name" value="UDP-N-ACETYL-D-MANNOSAMINE DEHYDROGENASE"/>
    <property type="match status" value="1"/>
</dbReference>
<evidence type="ECO:0000259" key="4">
    <source>
        <dbReference type="SMART" id="SM00984"/>
    </source>
</evidence>
<gene>
    <name evidence="5" type="ORF">J21TS7_62060</name>
</gene>
<dbReference type="InterPro" id="IPR036220">
    <property type="entry name" value="UDP-Glc/GDP-Man_DH_C_sf"/>
</dbReference>
<dbReference type="PANTHER" id="PTHR43491">
    <property type="entry name" value="UDP-N-ACETYL-D-MANNOSAMINE DEHYDROGENASE"/>
    <property type="match status" value="1"/>
</dbReference>
<keyword evidence="1" id="KW-0560">Oxidoreductase</keyword>
<dbReference type="InterPro" id="IPR036291">
    <property type="entry name" value="NAD(P)-bd_dom_sf"/>
</dbReference>
<dbReference type="Pfam" id="PF03721">
    <property type="entry name" value="UDPG_MGDP_dh_N"/>
    <property type="match status" value="1"/>
</dbReference>
<dbReference type="SUPFAM" id="SSF51735">
    <property type="entry name" value="NAD(P)-binding Rossmann-fold domains"/>
    <property type="match status" value="1"/>
</dbReference>
<dbReference type="SUPFAM" id="SSF52413">
    <property type="entry name" value="UDP-glucose/GDP-mannose dehydrogenase C-terminal domain"/>
    <property type="match status" value="1"/>
</dbReference>
<evidence type="ECO:0000313" key="5">
    <source>
        <dbReference type="EMBL" id="GIO57888.1"/>
    </source>
</evidence>
<feature type="domain" description="UDP-glucose/GDP-mannose dehydrogenase C-terminal" evidence="4">
    <location>
        <begin position="320"/>
        <end position="415"/>
    </location>
</feature>
<proteinExistence type="inferred from homology"/>
<evidence type="ECO:0000313" key="6">
    <source>
        <dbReference type="Proteomes" id="UP000676601"/>
    </source>
</evidence>
<dbReference type="SUPFAM" id="SSF48179">
    <property type="entry name" value="6-phosphogluconate dehydrogenase C-terminal domain-like"/>
    <property type="match status" value="1"/>
</dbReference>
<protein>
    <submittedName>
        <fullName evidence="5">UDP-N-acetyl-D-glucosamine dehydrogenase</fullName>
    </submittedName>
</protein>
<dbReference type="Pfam" id="PF00984">
    <property type="entry name" value="UDPG_MGDP_dh"/>
    <property type="match status" value="1"/>
</dbReference>
<reference evidence="5 6" key="1">
    <citation type="submission" date="2021-03" db="EMBL/GenBank/DDBJ databases">
        <title>Antimicrobial resistance genes in bacteria isolated from Japanese honey, and their potential for conferring macrolide and lincosamide resistance in the American foulbrood pathogen Paenibacillus larvae.</title>
        <authorList>
            <person name="Okamoto M."/>
            <person name="Kumagai M."/>
            <person name="Kanamori H."/>
            <person name="Takamatsu D."/>
        </authorList>
    </citation>
    <scope>NUCLEOTIDE SEQUENCE [LARGE SCALE GENOMIC DNA]</scope>
    <source>
        <strain evidence="5 6">J21TS7</strain>
    </source>
</reference>
<sequence length="425" mass="47850">MMVDIPKYKIGVIGLGYVGLPLARLFLEKGHIVYGIDVDEQKINMLHKRQPYLSDYEKGDIRELFSKNRFYVGSSFDVIEKVDVIIICVPTPLGDDDQPDLKYVIGALQSTLPYLRRGQLVVLESSTFPGTSEERIQPILESTGFLVGRDISLAYSPERIDPGSKWELEKIPKVVGGVTPSCTTFAKQVYGAVFDQIVVVSSPRVAEMTKILENSQRYVNISFMNSLLRLCEKLDISLWEAIEAAGTKPYGFTKYYPGPGVGGHCIPVDPLYLLWKAREHDNDLPFIELSHQVNKDMPGYIVERVTKALLPKELLGSHILVIGVTYKKDVNDIRESVAIHIIEQLLMSGAQVEYFDPYVDELKVGETKLHSIELTARNMKHFDCTLILTDHSNIPYETLVAHTPIVVDTRNATKNITDRKNIILL</sequence>
<keyword evidence="6" id="KW-1185">Reference proteome</keyword>
<dbReference type="InterPro" id="IPR028359">
    <property type="entry name" value="UDP_ManNAc/GlcNAc_DH"/>
</dbReference>
<dbReference type="Gene3D" id="3.40.50.720">
    <property type="entry name" value="NAD(P)-binding Rossmann-like Domain"/>
    <property type="match status" value="2"/>
</dbReference>
<name>A0ABQ4LMZ7_9BACL</name>
<dbReference type="EMBL" id="BORU01000005">
    <property type="protein sequence ID" value="GIO57888.1"/>
    <property type="molecule type" value="Genomic_DNA"/>
</dbReference>